<comment type="catalytic activity">
    <reaction evidence="8">
        <text>L-seryl-[protein] + ATP = O-phospho-L-seryl-[protein] + ADP + H(+)</text>
        <dbReference type="Rhea" id="RHEA:17989"/>
        <dbReference type="Rhea" id="RHEA-COMP:9863"/>
        <dbReference type="Rhea" id="RHEA-COMP:11604"/>
        <dbReference type="ChEBI" id="CHEBI:15378"/>
        <dbReference type="ChEBI" id="CHEBI:29999"/>
        <dbReference type="ChEBI" id="CHEBI:30616"/>
        <dbReference type="ChEBI" id="CHEBI:83421"/>
        <dbReference type="ChEBI" id="CHEBI:456216"/>
        <dbReference type="EC" id="2.7.11.1"/>
    </reaction>
</comment>
<feature type="region of interest" description="Disordered" evidence="10">
    <location>
        <begin position="278"/>
        <end position="440"/>
    </location>
</feature>
<evidence type="ECO:0000256" key="7">
    <source>
        <dbReference type="ARBA" id="ARBA00047899"/>
    </source>
</evidence>
<comment type="caution">
    <text evidence="12">The sequence shown here is derived from an EMBL/GenBank/DDBJ whole genome shotgun (WGS) entry which is preliminary data.</text>
</comment>
<dbReference type="PROSITE" id="PS50011">
    <property type="entry name" value="PROTEIN_KINASE_DOM"/>
    <property type="match status" value="1"/>
</dbReference>
<evidence type="ECO:0000256" key="4">
    <source>
        <dbReference type="ARBA" id="ARBA00022741"/>
    </source>
</evidence>
<evidence type="ECO:0000256" key="5">
    <source>
        <dbReference type="ARBA" id="ARBA00022777"/>
    </source>
</evidence>
<feature type="domain" description="Protein kinase" evidence="11">
    <location>
        <begin position="4"/>
        <end position="260"/>
    </location>
</feature>
<name>A0AAV7Z5J1_9EUKA</name>
<dbReference type="PROSITE" id="PS00107">
    <property type="entry name" value="PROTEIN_KINASE_ATP"/>
    <property type="match status" value="1"/>
</dbReference>
<dbReference type="Gene3D" id="1.10.510.10">
    <property type="entry name" value="Transferase(Phosphotransferase) domain 1"/>
    <property type="match status" value="1"/>
</dbReference>
<dbReference type="GO" id="GO:0005524">
    <property type="term" value="F:ATP binding"/>
    <property type="evidence" value="ECO:0007669"/>
    <property type="project" value="UniProtKB-UniRule"/>
</dbReference>
<dbReference type="PANTHER" id="PTHR44899:SF3">
    <property type="entry name" value="SERINE_THREONINE-PROTEIN KINASE NEK1"/>
    <property type="match status" value="1"/>
</dbReference>
<evidence type="ECO:0000259" key="11">
    <source>
        <dbReference type="PROSITE" id="PS50011"/>
    </source>
</evidence>
<accession>A0AAV7Z5J1</accession>
<comment type="catalytic activity">
    <reaction evidence="7">
        <text>L-threonyl-[protein] + ATP = O-phospho-L-threonyl-[protein] + ADP + H(+)</text>
        <dbReference type="Rhea" id="RHEA:46608"/>
        <dbReference type="Rhea" id="RHEA-COMP:11060"/>
        <dbReference type="Rhea" id="RHEA-COMP:11605"/>
        <dbReference type="ChEBI" id="CHEBI:15378"/>
        <dbReference type="ChEBI" id="CHEBI:30013"/>
        <dbReference type="ChEBI" id="CHEBI:30616"/>
        <dbReference type="ChEBI" id="CHEBI:61977"/>
        <dbReference type="ChEBI" id="CHEBI:456216"/>
        <dbReference type="EC" id="2.7.11.1"/>
    </reaction>
</comment>
<keyword evidence="6 9" id="KW-0067">ATP-binding</keyword>
<dbReference type="InterPro" id="IPR011009">
    <property type="entry name" value="Kinase-like_dom_sf"/>
</dbReference>
<evidence type="ECO:0000256" key="2">
    <source>
        <dbReference type="ARBA" id="ARBA00022527"/>
    </source>
</evidence>
<dbReference type="InterPro" id="IPR051131">
    <property type="entry name" value="NEK_Ser/Thr_kinase_NIMA"/>
</dbReference>
<dbReference type="InterPro" id="IPR000719">
    <property type="entry name" value="Prot_kinase_dom"/>
</dbReference>
<evidence type="ECO:0000256" key="3">
    <source>
        <dbReference type="ARBA" id="ARBA00022679"/>
    </source>
</evidence>
<dbReference type="SMART" id="SM00220">
    <property type="entry name" value="S_TKc"/>
    <property type="match status" value="1"/>
</dbReference>
<keyword evidence="4 9" id="KW-0547">Nucleotide-binding</keyword>
<reference evidence="12" key="1">
    <citation type="submission" date="2022-08" db="EMBL/GenBank/DDBJ databases">
        <title>Novel sulphate-reducing endosymbionts in the free-living metamonad Anaeramoeba.</title>
        <authorList>
            <person name="Jerlstrom-Hultqvist J."/>
            <person name="Cepicka I."/>
            <person name="Gallot-Lavallee L."/>
            <person name="Salas-Leiva D."/>
            <person name="Curtis B.A."/>
            <person name="Zahonova K."/>
            <person name="Pipaliya S."/>
            <person name="Dacks J."/>
            <person name="Roger A.J."/>
        </authorList>
    </citation>
    <scope>NUCLEOTIDE SEQUENCE</scope>
    <source>
        <strain evidence="12">Busselton2</strain>
    </source>
</reference>
<evidence type="ECO:0000256" key="6">
    <source>
        <dbReference type="ARBA" id="ARBA00022840"/>
    </source>
</evidence>
<dbReference type="EMBL" id="JANTQA010000036">
    <property type="protein sequence ID" value="KAJ3435885.1"/>
    <property type="molecule type" value="Genomic_DNA"/>
</dbReference>
<gene>
    <name evidence="12" type="ORF">M0812_17926</name>
</gene>
<feature type="compositionally biased region" description="Basic and acidic residues" evidence="10">
    <location>
        <begin position="418"/>
        <end position="440"/>
    </location>
</feature>
<feature type="binding site" evidence="9">
    <location>
        <position position="33"/>
    </location>
    <ligand>
        <name>ATP</name>
        <dbReference type="ChEBI" id="CHEBI:30616"/>
    </ligand>
</feature>
<sequence>MENYKKIKTLGTGSYGEAKLYKFKETGEYRVLKFIYIKSKECNEITKNEAKLMCSLNHPNIIKYHDTIVIPKKDLFIIVMEFANGGDLREKIERQKDLGQYFSEGEILEMFIQICLALQHIHSKKIIHRDLKLANIFLTKSGQIKVGDFGISKLLQNTLEKAKTVCGTPYYLSPEIINQKPYSYKTDVWSIGIILYELCTLKRAFNGTNIPQLAFKISSSKVDPIPGFYSKHLQRLVYELLERDESKRPTINQILQKSFVRNKIRKMRYEYKRKIQNYYSKKKSKNQNLNRLHKPLLDLERKKKLNHRKDSAKKVKIGGSKKSHKSKKNNYRNIKESNNKLKPKLKMSPKMKQNNFKQYKSKLRNKKLSSGKKRNHSKQIHSNNRHKVDRRNPKRLFNSPKNRIDTSDTPTWYLSSNEFKEKEEKEKEKEKERERGKEKENKKIMISNYDKNKYKIKNKNKNKNIINNHTNMNKYEPNKDENEKMDLLEKLSSNEKKLSNININSDNSLIIKPINNEQSKEIFNRIEKHKKKKKEKKTKNNNQDDYFGTSKFGKDFDKILDNALTITNQPEKDQNKIREELQHYQLFSPSLGIPNLSSEDTITTKIEKLREYIEQLVGEECSVKAYLCIKQLNDQDNDEDFAFKISNILQDKIEFLYLIGHLVSCEDFVSSQMNRKNL</sequence>
<dbReference type="PANTHER" id="PTHR44899">
    <property type="entry name" value="CAMK FAMILY PROTEIN KINASE"/>
    <property type="match status" value="1"/>
</dbReference>
<protein>
    <recommendedName>
        <fullName evidence="1">non-specific serine/threonine protein kinase</fullName>
        <ecNumber evidence="1">2.7.11.1</ecNumber>
    </recommendedName>
</protein>
<evidence type="ECO:0000256" key="10">
    <source>
        <dbReference type="SAM" id="MobiDB-lite"/>
    </source>
</evidence>
<evidence type="ECO:0000313" key="12">
    <source>
        <dbReference type="EMBL" id="KAJ3435885.1"/>
    </source>
</evidence>
<feature type="compositionally biased region" description="Basic residues" evidence="10">
    <location>
        <begin position="314"/>
        <end position="330"/>
    </location>
</feature>
<feature type="compositionally biased region" description="Polar residues" evidence="10">
    <location>
        <begin position="407"/>
        <end position="417"/>
    </location>
</feature>
<dbReference type="AlphaFoldDB" id="A0AAV7Z5J1"/>
<dbReference type="GO" id="GO:0004674">
    <property type="term" value="F:protein serine/threonine kinase activity"/>
    <property type="evidence" value="ECO:0007669"/>
    <property type="project" value="UniProtKB-KW"/>
</dbReference>
<dbReference type="InterPro" id="IPR008271">
    <property type="entry name" value="Ser/Thr_kinase_AS"/>
</dbReference>
<feature type="compositionally biased region" description="Basic residues" evidence="10">
    <location>
        <begin position="359"/>
        <end position="394"/>
    </location>
</feature>
<keyword evidence="2" id="KW-0723">Serine/threonine-protein kinase</keyword>
<evidence type="ECO:0000256" key="9">
    <source>
        <dbReference type="PROSITE-ProRule" id="PRU10141"/>
    </source>
</evidence>
<dbReference type="Proteomes" id="UP001146793">
    <property type="component" value="Unassembled WGS sequence"/>
</dbReference>
<proteinExistence type="predicted"/>
<dbReference type="Pfam" id="PF00069">
    <property type="entry name" value="Pkinase"/>
    <property type="match status" value="1"/>
</dbReference>
<dbReference type="PROSITE" id="PS00108">
    <property type="entry name" value="PROTEIN_KINASE_ST"/>
    <property type="match status" value="1"/>
</dbReference>
<evidence type="ECO:0000256" key="8">
    <source>
        <dbReference type="ARBA" id="ARBA00048679"/>
    </source>
</evidence>
<keyword evidence="3" id="KW-0808">Transferase</keyword>
<evidence type="ECO:0000256" key="1">
    <source>
        <dbReference type="ARBA" id="ARBA00012513"/>
    </source>
</evidence>
<dbReference type="CDD" id="cd08215">
    <property type="entry name" value="STKc_Nek"/>
    <property type="match status" value="1"/>
</dbReference>
<organism evidence="12 13">
    <name type="scientific">Anaeramoeba flamelloides</name>
    <dbReference type="NCBI Taxonomy" id="1746091"/>
    <lineage>
        <taxon>Eukaryota</taxon>
        <taxon>Metamonada</taxon>
        <taxon>Anaeramoebidae</taxon>
        <taxon>Anaeramoeba</taxon>
    </lineage>
</organism>
<dbReference type="EC" id="2.7.11.1" evidence="1"/>
<dbReference type="SUPFAM" id="SSF56112">
    <property type="entry name" value="Protein kinase-like (PK-like)"/>
    <property type="match status" value="1"/>
</dbReference>
<evidence type="ECO:0000313" key="13">
    <source>
        <dbReference type="Proteomes" id="UP001146793"/>
    </source>
</evidence>
<keyword evidence="5 12" id="KW-0418">Kinase</keyword>
<dbReference type="InterPro" id="IPR017441">
    <property type="entry name" value="Protein_kinase_ATP_BS"/>
</dbReference>